<accession>A0ABU4WR12</accession>
<protein>
    <submittedName>
        <fullName evidence="2">Phage portal protein</fullName>
    </submittedName>
</protein>
<gene>
    <name evidence="2" type="ORF">MOZ64_08710</name>
</gene>
<sequence>MPQQNVRSIIIPDELICISDDEDMTITKLGELIAKHKNLITNRYKVLKDAYMNMYPNLTWQDKEDWKPDNRVTVNFAKYLVDTFNGYFIGIPIKVKSDDKKVTDYLDMLDSYNDIEDNNAELSRFCSIYGKGYELYTNGESGDVSIFHLDPTQGFMVYDNTYEQHPRYFVTYYYDSKKIMHGSVLTQTDVWPFTDDGGLHYLEDEFRPHNFSDVPATEFLENESRMAVFESVYSLIIGYNKALSEKLNDVDAFADAYLKILGPELTNEMLRDMRDHRVISFKGDMSESPVEVGFLEKPNADGTQENALNRMERLIYQVSMIANINDENFGNSSGIAMAYKLQSMSNLAKAKERKFTPGLNRRYRIIFSNPVNSMTESDWIRLSYHFTRNIPQNLFEETQIAQNLSGIVSQPTQLSVLSIVDDPQKEIERIDEEQQEKNDAIVNQFFGNNPVYPNQGQEVGKDEQEQ</sequence>
<evidence type="ECO:0000313" key="2">
    <source>
        <dbReference type="EMBL" id="MDX8417912.1"/>
    </source>
</evidence>
<dbReference type="NCBIfam" id="TIGR01538">
    <property type="entry name" value="portal_SPP1"/>
    <property type="match status" value="1"/>
</dbReference>
<keyword evidence="3" id="KW-1185">Reference proteome</keyword>
<feature type="compositionally biased region" description="Polar residues" evidence="1">
    <location>
        <begin position="445"/>
        <end position="457"/>
    </location>
</feature>
<evidence type="ECO:0000313" key="3">
    <source>
        <dbReference type="Proteomes" id="UP001285244"/>
    </source>
</evidence>
<dbReference type="InterPro" id="IPR006428">
    <property type="entry name" value="Portal_SPP1-type"/>
</dbReference>
<name>A0ABU4WR12_9FIRM</name>
<feature type="region of interest" description="Disordered" evidence="1">
    <location>
        <begin position="445"/>
        <end position="466"/>
    </location>
</feature>
<evidence type="ECO:0000256" key="1">
    <source>
        <dbReference type="SAM" id="MobiDB-lite"/>
    </source>
</evidence>
<dbReference type="Pfam" id="PF05133">
    <property type="entry name" value="SPP1_portal"/>
    <property type="match status" value="1"/>
</dbReference>
<comment type="caution">
    <text evidence="2">The sequence shown here is derived from an EMBL/GenBank/DDBJ whole genome shotgun (WGS) entry which is preliminary data.</text>
</comment>
<reference evidence="2 3" key="1">
    <citation type="submission" date="2022-03" db="EMBL/GenBank/DDBJ databases">
        <title>Novel taxa within the pig intestine.</title>
        <authorList>
            <person name="Wylensek D."/>
            <person name="Bishof K."/>
            <person name="Afrizal A."/>
            <person name="Clavel T."/>
        </authorList>
    </citation>
    <scope>NUCLEOTIDE SEQUENCE [LARGE SCALE GENOMIC DNA]</scope>
    <source>
        <strain evidence="2 3">Cla-KB-P134</strain>
    </source>
</reference>
<dbReference type="Proteomes" id="UP001285244">
    <property type="component" value="Unassembled WGS sequence"/>
</dbReference>
<dbReference type="InterPro" id="IPR021145">
    <property type="entry name" value="Portal_protein_SPP1_Gp6-like"/>
</dbReference>
<dbReference type="RefSeq" id="WP_320326180.1">
    <property type="nucleotide sequence ID" value="NZ_JALBUS010000014.1"/>
</dbReference>
<dbReference type="EMBL" id="JALBUS010000014">
    <property type="protein sequence ID" value="MDX8417912.1"/>
    <property type="molecule type" value="Genomic_DNA"/>
</dbReference>
<organism evidence="2 3">
    <name type="scientific">Absicoccus intestinalis</name>
    <dbReference type="NCBI Taxonomy" id="2926319"/>
    <lineage>
        <taxon>Bacteria</taxon>
        <taxon>Bacillati</taxon>
        <taxon>Bacillota</taxon>
        <taxon>Erysipelotrichia</taxon>
        <taxon>Erysipelotrichales</taxon>
        <taxon>Erysipelotrichaceae</taxon>
        <taxon>Absicoccus</taxon>
    </lineage>
</organism>
<proteinExistence type="predicted"/>